<reference evidence="2" key="1">
    <citation type="submission" date="2019-12" db="EMBL/GenBank/DDBJ databases">
        <title>An insight into the sialome of adult female Ixodes ricinus ticks feeding for 6 days.</title>
        <authorList>
            <person name="Perner J."/>
            <person name="Ribeiro J.M.C."/>
        </authorList>
    </citation>
    <scope>NUCLEOTIDE SEQUENCE</scope>
    <source>
        <strain evidence="2">Semi-engorged</strain>
        <tissue evidence="2">Salivary glands</tissue>
    </source>
</reference>
<name>A0A6B0V4D3_IXORI</name>
<dbReference type="GO" id="GO:0030682">
    <property type="term" value="P:symbiont-mediated perturbation of host defenses"/>
    <property type="evidence" value="ECO:0007669"/>
    <property type="project" value="InterPro"/>
</dbReference>
<dbReference type="GO" id="GO:0043176">
    <property type="term" value="F:amine binding"/>
    <property type="evidence" value="ECO:0007669"/>
    <property type="project" value="InterPro"/>
</dbReference>
<protein>
    <submittedName>
        <fullName evidence="2">Putative lipocalin</fullName>
    </submittedName>
</protein>
<dbReference type="SUPFAM" id="SSF50814">
    <property type="entry name" value="Lipocalins"/>
    <property type="match status" value="1"/>
</dbReference>
<dbReference type="AlphaFoldDB" id="A0A6B0V4D3"/>
<proteinExistence type="predicted"/>
<evidence type="ECO:0000256" key="1">
    <source>
        <dbReference type="SAM" id="SignalP"/>
    </source>
</evidence>
<sequence>MVRDMCQVVSMLASLLFILTTLVTQGHCDDCDPSEIEKYFDEVPDAWRLVTTFLDVFYLVFHSKNPTFDESHSCLRAVRHEVHSAQSTAKYVFYYTDPNLKKEVSGTVMVKVQKTDKAYEKPNIFLVSDPTVASTQVANKQTQPSKQSGKKRPERTYQLLFTDYKFCAVLKSALLGVQVWVTEGYLKTHNDVPYGCSLAYDLTADQNKTLSYDWRKCRVFRHMEL</sequence>
<dbReference type="EMBL" id="GIFC01014603">
    <property type="protein sequence ID" value="MXU96686.1"/>
    <property type="molecule type" value="Transcribed_RNA"/>
</dbReference>
<dbReference type="Pfam" id="PF02098">
    <property type="entry name" value="His_binding"/>
    <property type="match status" value="1"/>
</dbReference>
<dbReference type="InterPro" id="IPR012674">
    <property type="entry name" value="Calycin"/>
</dbReference>
<organism evidence="2">
    <name type="scientific">Ixodes ricinus</name>
    <name type="common">Common tick</name>
    <name type="synonym">Acarus ricinus</name>
    <dbReference type="NCBI Taxonomy" id="34613"/>
    <lineage>
        <taxon>Eukaryota</taxon>
        <taxon>Metazoa</taxon>
        <taxon>Ecdysozoa</taxon>
        <taxon>Arthropoda</taxon>
        <taxon>Chelicerata</taxon>
        <taxon>Arachnida</taxon>
        <taxon>Acari</taxon>
        <taxon>Parasitiformes</taxon>
        <taxon>Ixodida</taxon>
        <taxon>Ixodoidea</taxon>
        <taxon>Ixodidae</taxon>
        <taxon>Ixodinae</taxon>
        <taxon>Ixodes</taxon>
    </lineage>
</organism>
<accession>A0A6B0V4D3</accession>
<evidence type="ECO:0000313" key="2">
    <source>
        <dbReference type="EMBL" id="MXU96686.1"/>
    </source>
</evidence>
<feature type="signal peptide" evidence="1">
    <location>
        <begin position="1"/>
        <end position="28"/>
    </location>
</feature>
<dbReference type="InterPro" id="IPR002970">
    <property type="entry name" value="Tick_his-bd"/>
</dbReference>
<dbReference type="Gene3D" id="2.40.128.20">
    <property type="match status" value="1"/>
</dbReference>
<keyword evidence="1" id="KW-0732">Signal</keyword>
<feature type="chain" id="PRO_5025557431" evidence="1">
    <location>
        <begin position="29"/>
        <end position="225"/>
    </location>
</feature>